<feature type="transmembrane region" description="Helical" evidence="9">
    <location>
        <begin position="477"/>
        <end position="501"/>
    </location>
</feature>
<gene>
    <name evidence="11" type="ORF">SAMN04488036_1103</name>
</gene>
<dbReference type="AlphaFoldDB" id="A0A1I4GUH0"/>
<dbReference type="RefSeq" id="WP_093325675.1">
    <property type="nucleotide sequence ID" value="NZ_FOSZ01000010.1"/>
</dbReference>
<dbReference type="GO" id="GO:0042910">
    <property type="term" value="F:xenobiotic transmembrane transporter activity"/>
    <property type="evidence" value="ECO:0007669"/>
    <property type="project" value="TreeGrafter"/>
</dbReference>
<keyword evidence="7 9" id="KW-1133">Transmembrane helix</keyword>
<evidence type="ECO:0000256" key="3">
    <source>
        <dbReference type="ARBA" id="ARBA00022448"/>
    </source>
</evidence>
<comment type="similarity">
    <text evidence="2 9">Belongs to the resistance-nodulation-cell division (RND) (TC 2.A.6) family.</text>
</comment>
<dbReference type="InterPro" id="IPR001036">
    <property type="entry name" value="Acrflvin-R"/>
</dbReference>
<evidence type="ECO:0000256" key="7">
    <source>
        <dbReference type="ARBA" id="ARBA00022989"/>
    </source>
</evidence>
<dbReference type="PROSITE" id="PS50156">
    <property type="entry name" value="SSD"/>
    <property type="match status" value="1"/>
</dbReference>
<dbReference type="PRINTS" id="PR00702">
    <property type="entry name" value="ACRIFLAVINRP"/>
</dbReference>
<evidence type="ECO:0000256" key="8">
    <source>
        <dbReference type="ARBA" id="ARBA00023136"/>
    </source>
</evidence>
<dbReference type="Gene3D" id="1.20.1640.10">
    <property type="entry name" value="Multidrug efflux transporter AcrB transmembrane domain"/>
    <property type="match status" value="2"/>
</dbReference>
<evidence type="ECO:0000256" key="6">
    <source>
        <dbReference type="ARBA" id="ARBA00022692"/>
    </source>
</evidence>
<evidence type="ECO:0000256" key="2">
    <source>
        <dbReference type="ARBA" id="ARBA00010942"/>
    </source>
</evidence>
<protein>
    <recommendedName>
        <fullName evidence="9">Efflux pump membrane transporter</fullName>
    </recommendedName>
</protein>
<dbReference type="Gene3D" id="3.30.70.1440">
    <property type="entry name" value="Multidrug efflux transporter AcrB pore domain"/>
    <property type="match status" value="1"/>
</dbReference>
<feature type="transmembrane region" description="Helical" evidence="9">
    <location>
        <begin position="343"/>
        <end position="361"/>
    </location>
</feature>
<dbReference type="PANTHER" id="PTHR32063:SF76">
    <property type="entry name" value="EFFLUX PUMP MEMBRANE TRANSPORTER"/>
    <property type="match status" value="1"/>
</dbReference>
<keyword evidence="6 9" id="KW-0812">Transmembrane</keyword>
<dbReference type="STRING" id="1280847.SAMN04488036_1103"/>
<dbReference type="Gene3D" id="3.30.2090.10">
    <property type="entry name" value="Multidrug efflux transporter AcrB TolC docking domain, DN and DC subdomains"/>
    <property type="match status" value="2"/>
</dbReference>
<keyword evidence="4" id="KW-1003">Cell membrane</keyword>
<feature type="domain" description="SSD" evidence="10">
    <location>
        <begin position="371"/>
        <end position="498"/>
    </location>
</feature>
<feature type="transmembrane region" description="Helical" evidence="9">
    <location>
        <begin position="445"/>
        <end position="465"/>
    </location>
</feature>
<feature type="transmembrane region" description="Helical" evidence="9">
    <location>
        <begin position="1002"/>
        <end position="1025"/>
    </location>
</feature>
<evidence type="ECO:0000313" key="12">
    <source>
        <dbReference type="Proteomes" id="UP000198851"/>
    </source>
</evidence>
<dbReference type="InterPro" id="IPR027463">
    <property type="entry name" value="AcrB_DN_DC_subdom"/>
</dbReference>
<proteinExistence type="inferred from homology"/>
<dbReference type="SUPFAM" id="SSF82714">
    <property type="entry name" value="Multidrug efflux transporter AcrB TolC docking domain, DN and DC subdomains"/>
    <property type="match status" value="2"/>
</dbReference>
<keyword evidence="8 9" id="KW-0472">Membrane</keyword>
<evidence type="ECO:0000256" key="9">
    <source>
        <dbReference type="RuleBase" id="RU364070"/>
    </source>
</evidence>
<dbReference type="Proteomes" id="UP000198851">
    <property type="component" value="Unassembled WGS sequence"/>
</dbReference>
<feature type="transmembrane region" description="Helical" evidence="9">
    <location>
        <begin position="395"/>
        <end position="415"/>
    </location>
</feature>
<feature type="transmembrane region" description="Helical" evidence="9">
    <location>
        <begin position="12"/>
        <end position="33"/>
    </location>
</feature>
<dbReference type="SUPFAM" id="SSF82693">
    <property type="entry name" value="Multidrug efflux transporter AcrB pore domain, PN1, PN2, PC1 and PC2 subdomains"/>
    <property type="match status" value="4"/>
</dbReference>
<dbReference type="OrthoDB" id="9807350at2"/>
<dbReference type="InterPro" id="IPR004764">
    <property type="entry name" value="MdtF-like"/>
</dbReference>
<keyword evidence="5 9" id="KW-0997">Cell inner membrane</keyword>
<feature type="transmembrane region" description="Helical" evidence="9">
    <location>
        <begin position="898"/>
        <end position="918"/>
    </location>
</feature>
<feature type="transmembrane region" description="Helical" evidence="9">
    <location>
        <begin position="969"/>
        <end position="990"/>
    </location>
</feature>
<dbReference type="GO" id="GO:0015562">
    <property type="term" value="F:efflux transmembrane transporter activity"/>
    <property type="evidence" value="ECO:0007669"/>
    <property type="project" value="InterPro"/>
</dbReference>
<evidence type="ECO:0000259" key="10">
    <source>
        <dbReference type="PROSITE" id="PS50156"/>
    </source>
</evidence>
<dbReference type="SUPFAM" id="SSF82866">
    <property type="entry name" value="Multidrug efflux transporter AcrB transmembrane domain"/>
    <property type="match status" value="2"/>
</dbReference>
<dbReference type="PANTHER" id="PTHR32063">
    <property type="match status" value="1"/>
</dbReference>
<dbReference type="Gene3D" id="3.30.70.1430">
    <property type="entry name" value="Multidrug efflux transporter AcrB pore domain"/>
    <property type="match status" value="2"/>
</dbReference>
<reference evidence="12" key="1">
    <citation type="submission" date="2016-10" db="EMBL/GenBank/DDBJ databases">
        <authorList>
            <person name="Varghese N."/>
            <person name="Submissions S."/>
        </authorList>
    </citation>
    <scope>NUCLEOTIDE SEQUENCE [LARGE SCALE GENOMIC DNA]</scope>
    <source>
        <strain evidence="12">DSM 28453</strain>
    </source>
</reference>
<feature type="transmembrane region" description="Helical" evidence="9">
    <location>
        <begin position="368"/>
        <end position="389"/>
    </location>
</feature>
<organism evidence="11 12">
    <name type="scientific">Shimia haliotis</name>
    <dbReference type="NCBI Taxonomy" id="1280847"/>
    <lineage>
        <taxon>Bacteria</taxon>
        <taxon>Pseudomonadati</taxon>
        <taxon>Pseudomonadota</taxon>
        <taxon>Alphaproteobacteria</taxon>
        <taxon>Rhodobacterales</taxon>
        <taxon>Roseobacteraceae</taxon>
    </lineage>
</organism>
<dbReference type="InterPro" id="IPR000731">
    <property type="entry name" value="SSD"/>
</dbReference>
<dbReference type="FunFam" id="3.30.70.1430:FF:000001">
    <property type="entry name" value="Efflux pump membrane transporter"/>
    <property type="match status" value="1"/>
</dbReference>
<dbReference type="EMBL" id="FOSZ01000010">
    <property type="protein sequence ID" value="SFL33625.1"/>
    <property type="molecule type" value="Genomic_DNA"/>
</dbReference>
<keyword evidence="12" id="KW-1185">Reference proteome</keyword>
<dbReference type="GO" id="GO:0005886">
    <property type="term" value="C:plasma membrane"/>
    <property type="evidence" value="ECO:0007669"/>
    <property type="project" value="UniProtKB-SubCell"/>
</dbReference>
<evidence type="ECO:0000313" key="11">
    <source>
        <dbReference type="EMBL" id="SFL33625.1"/>
    </source>
</evidence>
<comment type="subcellular location">
    <subcellularLocation>
        <location evidence="1 9">Cell inner membrane</location>
        <topology evidence="1 9">Multi-pass membrane protein</topology>
    </subcellularLocation>
</comment>
<feature type="transmembrane region" description="Helical" evidence="9">
    <location>
        <begin position="535"/>
        <end position="553"/>
    </location>
</feature>
<dbReference type="Gene3D" id="3.30.70.1320">
    <property type="entry name" value="Multidrug efflux transporter AcrB pore domain like"/>
    <property type="match status" value="1"/>
</dbReference>
<feature type="transmembrane region" description="Helical" evidence="9">
    <location>
        <begin position="924"/>
        <end position="948"/>
    </location>
</feature>
<evidence type="ECO:0000256" key="5">
    <source>
        <dbReference type="ARBA" id="ARBA00022519"/>
    </source>
</evidence>
<keyword evidence="3 9" id="KW-0813">Transport</keyword>
<dbReference type="Pfam" id="PF00873">
    <property type="entry name" value="ACR_tran"/>
    <property type="match status" value="1"/>
</dbReference>
<accession>A0A1I4GUH0</accession>
<dbReference type="NCBIfam" id="TIGR00915">
    <property type="entry name" value="2A0602"/>
    <property type="match status" value="1"/>
</dbReference>
<evidence type="ECO:0000256" key="1">
    <source>
        <dbReference type="ARBA" id="ARBA00004429"/>
    </source>
</evidence>
<dbReference type="GO" id="GO:0009636">
    <property type="term" value="P:response to toxic substance"/>
    <property type="evidence" value="ECO:0007669"/>
    <property type="project" value="UniProtKB-ARBA"/>
</dbReference>
<evidence type="ECO:0000256" key="4">
    <source>
        <dbReference type="ARBA" id="ARBA00022475"/>
    </source>
</evidence>
<sequence>MGPAFFIKRPKFAFVISILITLFGALSLVVMPVDQFPDISSPKVVVRALYPGASADTVLKAVGAPIEDEVNGAEGMVYMSSKAASDGSYTLTVTFEIGTDPDLAQVDVQNRVALAIPTLPAEVRQRGVKVKKRNPDILMVVNIVSPDDRFDRVFLSNFATINVAGELARIPGVGEASIIGALDYGLRAWLDPIEMSNRNISVTDVIAALKEQNVQAAVGQLGAAPSPDETHFQYVLTAKGLVENEEDFGDIILRANEAGSVVRLRDVARIELGSEVYKGYGEFNNGPGVLLAIYKLGEANSLEVAELVKHKMEELKPLFPEGVDYVVGHDTTLFIEASLEETVLTMIFTIVLVVLVTYLFLGTVRATLIPTIAVPVSIIGTLAVLFAAGMTINTVTLFALILAIAIVVDDAIIVVENVERIMHEQPELSAPAATKLAMEEVTAPIVATSMVLVAVFGPTLLLPGITGRMFSQFGATLTVSVLISMINALTLSPALASVLMTHGHKPNFVIRGFNKGFDFVTKGYVALVDFLCRKIWVTLLLVVGFMGLLYTLYDRVPTSFIPNEDKGFFIVDVQLPGGASLNRTEVIMDRVTEMLGEDEHIENVLSVNGYSLLNTALQSNAGMVIAKLKPWHDRRSPESHQFALQRKYQAKFAEMPEAQMIVFGAPAIPGLGAISGFSFVLQDTQGRPPAELKATIDGLIAEANSSPQIARAFSTFKTDSPQLKLEFDRLRAKTLGVKISDVFLTLQTQLGGLYVNDFSLFGQTYKVMLQADAPYRQNEKALNDLYVRNNVGELVPLSTVLQVVPELGPDVMYRYNGFNSATINGVPNQAQGFSSGNAMDQMETLAAETLPPGYKFEWTDSSYEERASGNAVPIALALSLVFTFLFLAALYESFLTPIAVLMSVPFAILGALVALTIASEPLSLYGQIGLLMLLALAAKTAILIVEFAKQQRETVKLDLHAASMKAARLRFRPVMMTVLAFAVGVYPLVIASGAGSAARSSLGIAVFGGSIAAALFGSIFGPVFFKIIQGLREKLHKGPTGLEPDS</sequence>
<feature type="transmembrane region" description="Helical" evidence="9">
    <location>
        <begin position="871"/>
        <end position="891"/>
    </location>
</feature>
<name>A0A1I4GUH0_9RHOB</name>